<dbReference type="InterPro" id="IPR029025">
    <property type="entry name" value="T3SS_substrate_exporter_C"/>
</dbReference>
<dbReference type="InterPro" id="IPR006135">
    <property type="entry name" value="T3SS_substrate_exporter"/>
</dbReference>
<reference evidence="1 2" key="1">
    <citation type="journal article" date="2017" name="Int. J. Syst. Evol. Microbiol.">
        <title>Bacillus mangrovi sp. nov., isolated from a sediment sample from a mangrove forest.</title>
        <authorList>
            <person name="Gupta V."/>
            <person name="Singh P.K."/>
            <person name="Korpole S."/>
            <person name="Tanuku N.R.S."/>
            <person name="Pinnaka A.K."/>
        </authorList>
    </citation>
    <scope>NUCLEOTIDE SEQUENCE [LARGE SCALE GENOMIC DNA]</scope>
    <source>
        <strain evidence="1 2">KCTC 33872</strain>
    </source>
</reference>
<dbReference type="Gene3D" id="3.40.1690.10">
    <property type="entry name" value="secretion proteins EscU"/>
    <property type="match status" value="1"/>
</dbReference>
<sequence length="91" mass="10001">MKEHEIRKAIALTYESGTQKAPKVTAKGQGLIADEIVDRARQAGVPVKEDASLASLLGTLELNQEIPEELYAVVAEIFAYLYKLDKDLGEK</sequence>
<organism evidence="1 2">
    <name type="scientific">Metabacillus mangrovi</name>
    <dbReference type="NCBI Taxonomy" id="1491830"/>
    <lineage>
        <taxon>Bacteria</taxon>
        <taxon>Bacillati</taxon>
        <taxon>Bacillota</taxon>
        <taxon>Bacilli</taxon>
        <taxon>Bacillales</taxon>
        <taxon>Bacillaceae</taxon>
        <taxon>Metabacillus</taxon>
    </lineage>
</organism>
<dbReference type="GO" id="GO:0005886">
    <property type="term" value="C:plasma membrane"/>
    <property type="evidence" value="ECO:0007669"/>
    <property type="project" value="TreeGrafter"/>
</dbReference>
<dbReference type="AlphaFoldDB" id="A0A7X2S306"/>
<accession>A0A7X2S306</accession>
<dbReference type="PANTHER" id="PTHR30531">
    <property type="entry name" value="FLAGELLAR BIOSYNTHETIC PROTEIN FLHB"/>
    <property type="match status" value="1"/>
</dbReference>
<dbReference type="GO" id="GO:0009306">
    <property type="term" value="P:protein secretion"/>
    <property type="evidence" value="ECO:0007669"/>
    <property type="project" value="InterPro"/>
</dbReference>
<dbReference type="Proteomes" id="UP000434639">
    <property type="component" value="Unassembled WGS sequence"/>
</dbReference>
<dbReference type="EMBL" id="WMIB01000002">
    <property type="protein sequence ID" value="MTH52727.1"/>
    <property type="molecule type" value="Genomic_DNA"/>
</dbReference>
<dbReference type="Pfam" id="PF01312">
    <property type="entry name" value="Bac_export_2"/>
    <property type="match status" value="1"/>
</dbReference>
<evidence type="ECO:0000313" key="2">
    <source>
        <dbReference type="Proteomes" id="UP000434639"/>
    </source>
</evidence>
<keyword evidence="2" id="KW-1185">Reference proteome</keyword>
<dbReference type="SUPFAM" id="SSF160544">
    <property type="entry name" value="EscU C-terminal domain-like"/>
    <property type="match status" value="1"/>
</dbReference>
<evidence type="ECO:0008006" key="3">
    <source>
        <dbReference type="Google" id="ProtNLM"/>
    </source>
</evidence>
<dbReference type="PANTHER" id="PTHR30531:SF12">
    <property type="entry name" value="FLAGELLAR BIOSYNTHETIC PROTEIN FLHB"/>
    <property type="match status" value="1"/>
</dbReference>
<name>A0A7X2S306_9BACI</name>
<evidence type="ECO:0000313" key="1">
    <source>
        <dbReference type="EMBL" id="MTH52727.1"/>
    </source>
</evidence>
<protein>
    <recommendedName>
        <fullName evidence="3">Type III secretion system protein</fullName>
    </recommendedName>
</protein>
<comment type="caution">
    <text evidence="1">The sequence shown here is derived from an EMBL/GenBank/DDBJ whole genome shotgun (WGS) entry which is preliminary data.</text>
</comment>
<gene>
    <name evidence="1" type="ORF">GKZ89_04840</name>
</gene>
<proteinExistence type="predicted"/>
<dbReference type="OrthoDB" id="5244399at2"/>
<dbReference type="RefSeq" id="WP_155111262.1">
    <property type="nucleotide sequence ID" value="NZ_WMIB01000002.1"/>
</dbReference>